<dbReference type="Gene3D" id="1.25.40.10">
    <property type="entry name" value="Tetratricopeptide repeat domain"/>
    <property type="match status" value="1"/>
</dbReference>
<proteinExistence type="predicted"/>
<protein>
    <recommendedName>
        <fullName evidence="2">Protein ZIP4 homolog</fullName>
    </recommendedName>
</protein>
<gene>
    <name evidence="3" type="ORF">LOTGIDRAFT_238840</name>
</gene>
<dbReference type="CTD" id="20250886"/>
<organism evidence="3 4">
    <name type="scientific">Lottia gigantea</name>
    <name type="common">Giant owl limpet</name>
    <dbReference type="NCBI Taxonomy" id="225164"/>
    <lineage>
        <taxon>Eukaryota</taxon>
        <taxon>Metazoa</taxon>
        <taxon>Spiralia</taxon>
        <taxon>Lophotrochozoa</taxon>
        <taxon>Mollusca</taxon>
        <taxon>Gastropoda</taxon>
        <taxon>Patellogastropoda</taxon>
        <taxon>Lottioidea</taxon>
        <taxon>Lottiidae</taxon>
        <taxon>Lottia</taxon>
    </lineage>
</organism>
<dbReference type="EMBL" id="KB201110">
    <property type="protein sequence ID" value="ESO99151.1"/>
    <property type="molecule type" value="Genomic_DNA"/>
</dbReference>
<dbReference type="OMA" id="NYETQMN"/>
<dbReference type="KEGG" id="lgi:LOTGIDRAFT_238840"/>
<dbReference type="InterPro" id="IPR013940">
    <property type="entry name" value="Spo22/ZIP4/TEX11"/>
</dbReference>
<dbReference type="Pfam" id="PF08631">
    <property type="entry name" value="SPO22"/>
    <property type="match status" value="1"/>
</dbReference>
<evidence type="ECO:0000256" key="2">
    <source>
        <dbReference type="ARBA" id="ARBA00031845"/>
    </source>
</evidence>
<dbReference type="HOGENOM" id="CLU_018086_0_0_1"/>
<dbReference type="InterPro" id="IPR042861">
    <property type="entry name" value="TEX11"/>
</dbReference>
<dbReference type="OrthoDB" id="65716at2759"/>
<dbReference type="SUPFAM" id="SSF48452">
    <property type="entry name" value="TPR-like"/>
    <property type="match status" value="2"/>
</dbReference>
<dbReference type="PANTHER" id="PTHR47083:SF1">
    <property type="entry name" value="TESTIS-EXPRESSED PROTEIN 11"/>
    <property type="match status" value="1"/>
</dbReference>
<accession>V4AZJ0</accession>
<evidence type="ECO:0000313" key="3">
    <source>
        <dbReference type="EMBL" id="ESO99151.1"/>
    </source>
</evidence>
<dbReference type="GO" id="GO:0000801">
    <property type="term" value="C:central element"/>
    <property type="evidence" value="ECO:0007669"/>
    <property type="project" value="TreeGrafter"/>
</dbReference>
<reference evidence="3 4" key="1">
    <citation type="journal article" date="2013" name="Nature">
        <title>Insights into bilaterian evolution from three spiralian genomes.</title>
        <authorList>
            <person name="Simakov O."/>
            <person name="Marletaz F."/>
            <person name="Cho S.J."/>
            <person name="Edsinger-Gonzales E."/>
            <person name="Havlak P."/>
            <person name="Hellsten U."/>
            <person name="Kuo D.H."/>
            <person name="Larsson T."/>
            <person name="Lv J."/>
            <person name="Arendt D."/>
            <person name="Savage R."/>
            <person name="Osoegawa K."/>
            <person name="de Jong P."/>
            <person name="Grimwood J."/>
            <person name="Chapman J.A."/>
            <person name="Shapiro H."/>
            <person name="Aerts A."/>
            <person name="Otillar R.P."/>
            <person name="Terry A.Y."/>
            <person name="Boore J.L."/>
            <person name="Grigoriev I.V."/>
            <person name="Lindberg D.R."/>
            <person name="Seaver E.C."/>
            <person name="Weisblat D.A."/>
            <person name="Putnam N.H."/>
            <person name="Rokhsar D.S."/>
        </authorList>
    </citation>
    <scope>NUCLEOTIDE SEQUENCE [LARGE SCALE GENOMIC DNA]</scope>
</reference>
<dbReference type="GO" id="GO:0007060">
    <property type="term" value="P:male meiosis chromosome segregation"/>
    <property type="evidence" value="ECO:0007669"/>
    <property type="project" value="TreeGrafter"/>
</dbReference>
<keyword evidence="4" id="KW-1185">Reference proteome</keyword>
<dbReference type="PANTHER" id="PTHR47083">
    <property type="entry name" value="TESTIS-EXPRESSED PROTEIN 11"/>
    <property type="match status" value="1"/>
</dbReference>
<evidence type="ECO:0000256" key="1">
    <source>
        <dbReference type="ARBA" id="ARBA00023254"/>
    </source>
</evidence>
<dbReference type="GO" id="GO:0007131">
    <property type="term" value="P:reciprocal meiotic recombination"/>
    <property type="evidence" value="ECO:0007669"/>
    <property type="project" value="TreeGrafter"/>
</dbReference>
<dbReference type="RefSeq" id="XP_009050167.1">
    <property type="nucleotide sequence ID" value="XM_009051919.1"/>
</dbReference>
<dbReference type="AlphaFoldDB" id="V4AZJ0"/>
<dbReference type="Proteomes" id="UP000030746">
    <property type="component" value="Unassembled WGS sequence"/>
</dbReference>
<sequence>MEFIPEKRDNLVSSLYDYVQKLCSVKDCLSDCWFDLIEKTTEIVGKFKTSIRDHEDSETTKTLEDSAVKLWNHVVPLKIQGSISNTSNAKLRNICFMILNELNTGVYSSTDSMVKRQIIMGIKTARAWIECNELESAETVLNISHQEMCHIILPTHALDTKSSSGQCCEKLLSSIIEKYNNTSNDEHHNNIMEKQRLDIDKDIFKILTYKAEVASAQKKNEAALNLVLTAKEMLAKFPKENSYLCMLCYNFGVETYQNEQFEESVTWLKESYELGKGRLGIDPKNQARTLRLLANAYLEWDSKIYCDKAMNAVTLANTEYLHAAGLYLKLRILLITKESSSAITSVLNEIYKHPDTTVDLDINIINLLRKHNRYEFDYPVKLLEKYDNTPNFSKIASVHLETLLYCKHLSQAKQFSEDIITADLQTLLYCKHLSQAKHFSEDIITGHNTGRVLEPNIKKQFHHIFWEQAATDFEAERFGEALQWYNYSYSLFSPSERCDSNMSKLQRNRASCLISLNQFSQAEEILNEAERCDKSAAATYYLIYKLSLSQDKQERAISSLQKMVDCIKTEDINSESPDLSLICLAAQLALKLNSHVVGSLAIEYFINNGTDDGQILIAIRCLLRLQLSLTETNDTPDWLTCKLSLIETNDAPAGKISLIKTNDTPDWKIYDKMYEMILLGYNKLLVIQNKCDEDIRVVVQDESLWFMKIAWNLGLKCKDNAEKTKDFFTLCYQLLSLCGNEINKINRQKTCILMVCFSCLQIARNTSDNQTQKNLFEEVLHHISSFKKQAYMDDHNFTDQSIKENSDMLLVLCEFEARVKLGDQLADKLLEKLLSLPQPDSKTFEIIAAVSIEAPANNKDISMKALKLAIRTHLQLQQPDYTRCSKDIHSLIQMSIGDVTCDNIIKEETMNYYKETIDVIENRAKEEYPEMEIVWLMTKAWNCGIHFYRFGNFDEAERWCGVGLHLLSLLPSMKGNYQDKMNTVYGEILSNIESNKPATTSLEE</sequence>
<evidence type="ECO:0000313" key="4">
    <source>
        <dbReference type="Proteomes" id="UP000030746"/>
    </source>
</evidence>
<name>V4AZJ0_LOTGI</name>
<dbReference type="STRING" id="225164.V4AZJ0"/>
<dbReference type="InterPro" id="IPR011990">
    <property type="entry name" value="TPR-like_helical_dom_sf"/>
</dbReference>
<dbReference type="GeneID" id="20250886"/>
<keyword evidence="1" id="KW-0469">Meiosis</keyword>
<dbReference type="GO" id="GO:0007130">
    <property type="term" value="P:synaptonemal complex assembly"/>
    <property type="evidence" value="ECO:0007669"/>
    <property type="project" value="TreeGrafter"/>
</dbReference>